<dbReference type="EMBL" id="GISG01090956">
    <property type="protein sequence ID" value="MBA4634395.1"/>
    <property type="molecule type" value="Transcribed_RNA"/>
</dbReference>
<name>A0A7C8Z667_OPUST</name>
<evidence type="ECO:0000313" key="1">
    <source>
        <dbReference type="EMBL" id="MBA4634395.1"/>
    </source>
</evidence>
<protein>
    <submittedName>
        <fullName evidence="1">Uncharacterized protein</fullName>
    </submittedName>
</protein>
<reference evidence="1" key="2">
    <citation type="submission" date="2020-07" db="EMBL/GenBank/DDBJ databases">
        <authorList>
            <person name="Vera ALvarez R."/>
            <person name="Arias-Moreno D.M."/>
            <person name="Jimenez-Jacinto V."/>
            <person name="Jimenez-Bremont J.F."/>
            <person name="Swaminathan K."/>
            <person name="Moose S.P."/>
            <person name="Guerrero-Gonzalez M.L."/>
            <person name="Marino-Ramirez L."/>
            <person name="Landsman D."/>
            <person name="Rodriguez-Kessler M."/>
            <person name="Delgado-Sanchez P."/>
        </authorList>
    </citation>
    <scope>NUCLEOTIDE SEQUENCE</scope>
    <source>
        <tissue evidence="1">Cladode</tissue>
    </source>
</reference>
<proteinExistence type="predicted"/>
<reference evidence="1" key="1">
    <citation type="journal article" date="2013" name="J. Plant Res.">
        <title>Effect of fungi and light on seed germination of three Opuntia species from semiarid lands of central Mexico.</title>
        <authorList>
            <person name="Delgado-Sanchez P."/>
            <person name="Jimenez-Bremont J.F."/>
            <person name="Guerrero-Gonzalez Mde L."/>
            <person name="Flores J."/>
        </authorList>
    </citation>
    <scope>NUCLEOTIDE SEQUENCE</scope>
    <source>
        <tissue evidence="1">Cladode</tissue>
    </source>
</reference>
<organism evidence="1">
    <name type="scientific">Opuntia streptacantha</name>
    <name type="common">Prickly pear cactus</name>
    <name type="synonym">Opuntia cardona</name>
    <dbReference type="NCBI Taxonomy" id="393608"/>
    <lineage>
        <taxon>Eukaryota</taxon>
        <taxon>Viridiplantae</taxon>
        <taxon>Streptophyta</taxon>
        <taxon>Embryophyta</taxon>
        <taxon>Tracheophyta</taxon>
        <taxon>Spermatophyta</taxon>
        <taxon>Magnoliopsida</taxon>
        <taxon>eudicotyledons</taxon>
        <taxon>Gunneridae</taxon>
        <taxon>Pentapetalae</taxon>
        <taxon>Caryophyllales</taxon>
        <taxon>Cactineae</taxon>
        <taxon>Cactaceae</taxon>
        <taxon>Opuntioideae</taxon>
        <taxon>Opuntia</taxon>
    </lineage>
</organism>
<dbReference type="AlphaFoldDB" id="A0A7C8Z667"/>
<sequence length="148" mass="16234">MPVRRQKKPPNPPIFSLQSFIYLTHALSSYLPFLFLSHSPQILDLGMRFGLASVALCRTARSPVEVIAGIGVFPCLRRWETPNSGFACRYNSQHCIPLSHSRCCAQYGKGVLPGCLLPRLCEDCILATLGNPPFVALSVAGSHVCPEH</sequence>
<accession>A0A7C8Z667</accession>